<sequence>KEQINKIEESENELLEQISVHMQNIKDFVRNKDAFDKPTKQDLIGKEIRNASLNPDDFIPEDETSIRGKVRKYHYKLFGEEVALKKLEIGSGAKQKVPNTLELQIGILKTINESRDIIKYIGLVTINSQKFLVTEWAEYGTLREYYEMKNPDISIRARLALEIA</sequence>
<feature type="non-terminal residue" evidence="2">
    <location>
        <position position="164"/>
    </location>
</feature>
<evidence type="ECO:0000259" key="1">
    <source>
        <dbReference type="Pfam" id="PF07714"/>
    </source>
</evidence>
<protein>
    <submittedName>
        <fullName evidence="2">13787_t:CDS:1</fullName>
    </submittedName>
</protein>
<evidence type="ECO:0000313" key="3">
    <source>
        <dbReference type="Proteomes" id="UP000789396"/>
    </source>
</evidence>
<gene>
    <name evidence="2" type="ORF">RFULGI_LOCUS18155</name>
</gene>
<dbReference type="InterPro" id="IPR011009">
    <property type="entry name" value="Kinase-like_dom_sf"/>
</dbReference>
<dbReference type="EMBL" id="CAJVPZ010077293">
    <property type="protein sequence ID" value="CAG8805281.1"/>
    <property type="molecule type" value="Genomic_DNA"/>
</dbReference>
<comment type="caution">
    <text evidence="2">The sequence shown here is derived from an EMBL/GenBank/DDBJ whole genome shotgun (WGS) entry which is preliminary data.</text>
</comment>
<organism evidence="2 3">
    <name type="scientific">Racocetra fulgida</name>
    <dbReference type="NCBI Taxonomy" id="60492"/>
    <lineage>
        <taxon>Eukaryota</taxon>
        <taxon>Fungi</taxon>
        <taxon>Fungi incertae sedis</taxon>
        <taxon>Mucoromycota</taxon>
        <taxon>Glomeromycotina</taxon>
        <taxon>Glomeromycetes</taxon>
        <taxon>Diversisporales</taxon>
        <taxon>Gigasporaceae</taxon>
        <taxon>Racocetra</taxon>
    </lineage>
</organism>
<dbReference type="Proteomes" id="UP000789396">
    <property type="component" value="Unassembled WGS sequence"/>
</dbReference>
<dbReference type="SUPFAM" id="SSF56112">
    <property type="entry name" value="Protein kinase-like (PK-like)"/>
    <property type="match status" value="1"/>
</dbReference>
<dbReference type="Gene3D" id="1.10.510.10">
    <property type="entry name" value="Transferase(Phosphotransferase) domain 1"/>
    <property type="match status" value="1"/>
</dbReference>
<dbReference type="Pfam" id="PF07714">
    <property type="entry name" value="PK_Tyr_Ser-Thr"/>
    <property type="match status" value="1"/>
</dbReference>
<dbReference type="InterPro" id="IPR001245">
    <property type="entry name" value="Ser-Thr/Tyr_kinase_cat_dom"/>
</dbReference>
<dbReference type="AlphaFoldDB" id="A0A9N9K0V9"/>
<feature type="domain" description="Serine-threonine/tyrosine-protein kinase catalytic" evidence="1">
    <location>
        <begin position="68"/>
        <end position="159"/>
    </location>
</feature>
<dbReference type="GO" id="GO:0004672">
    <property type="term" value="F:protein kinase activity"/>
    <property type="evidence" value="ECO:0007669"/>
    <property type="project" value="InterPro"/>
</dbReference>
<evidence type="ECO:0000313" key="2">
    <source>
        <dbReference type="EMBL" id="CAG8805281.1"/>
    </source>
</evidence>
<keyword evidence="3" id="KW-1185">Reference proteome</keyword>
<name>A0A9N9K0V9_9GLOM</name>
<proteinExistence type="predicted"/>
<dbReference type="OrthoDB" id="2432546at2759"/>
<reference evidence="2" key="1">
    <citation type="submission" date="2021-06" db="EMBL/GenBank/DDBJ databases">
        <authorList>
            <person name="Kallberg Y."/>
            <person name="Tangrot J."/>
            <person name="Rosling A."/>
        </authorList>
    </citation>
    <scope>NUCLEOTIDE SEQUENCE</scope>
    <source>
        <strain evidence="2">IN212</strain>
    </source>
</reference>
<accession>A0A9N9K0V9</accession>
<feature type="non-terminal residue" evidence="2">
    <location>
        <position position="1"/>
    </location>
</feature>